<evidence type="ECO:0000313" key="2">
    <source>
        <dbReference type="EMBL" id="MCU9613534.1"/>
    </source>
</evidence>
<name>A0AAE3IU94_9BACI</name>
<keyword evidence="3" id="KW-1185">Reference proteome</keyword>
<accession>A0AAE3IU94</accession>
<reference evidence="2" key="1">
    <citation type="submission" date="2022-10" db="EMBL/GenBank/DDBJ databases">
        <title>Description of Fervidibacillus gen. nov. in the family Fervidibacillaceae fam. nov. with two species, Fervidibacillus albus sp. nov., and Fervidibacillus halotolerans sp. nov., isolated from tidal flat sediments.</title>
        <authorList>
            <person name="Kwon K.K."/>
            <person name="Yang S.-H."/>
        </authorList>
    </citation>
    <scope>NUCLEOTIDE SEQUENCE</scope>
    <source>
        <strain evidence="2">JCM 19140</strain>
    </source>
</reference>
<evidence type="ECO:0000256" key="1">
    <source>
        <dbReference type="SAM" id="Phobius"/>
    </source>
</evidence>
<dbReference type="Proteomes" id="UP001209318">
    <property type="component" value="Unassembled WGS sequence"/>
</dbReference>
<comment type="caution">
    <text evidence="2">The sequence shown here is derived from an EMBL/GenBank/DDBJ whole genome shotgun (WGS) entry which is preliminary data.</text>
</comment>
<sequence length="62" mass="6686">MNQVKRFFKEEEGQGMTEYGLILGVIAIGAIVAFTAFGDSLIAKVNEVKDSVFKTGTDTTTP</sequence>
<organism evidence="2 3">
    <name type="scientific">Perspicuibacillus lycopersici</name>
    <dbReference type="NCBI Taxonomy" id="1325689"/>
    <lineage>
        <taxon>Bacteria</taxon>
        <taxon>Bacillati</taxon>
        <taxon>Bacillota</taxon>
        <taxon>Bacilli</taxon>
        <taxon>Bacillales</taxon>
        <taxon>Bacillaceae</taxon>
        <taxon>Perspicuibacillus</taxon>
    </lineage>
</organism>
<protein>
    <submittedName>
        <fullName evidence="2">Flp family type IVb pilin</fullName>
    </submittedName>
</protein>
<gene>
    <name evidence="2" type="ORF">OEV98_08180</name>
</gene>
<dbReference type="AlphaFoldDB" id="A0AAE3IU94"/>
<evidence type="ECO:0000313" key="3">
    <source>
        <dbReference type="Proteomes" id="UP001209318"/>
    </source>
</evidence>
<feature type="transmembrane region" description="Helical" evidence="1">
    <location>
        <begin position="21"/>
        <end position="43"/>
    </location>
</feature>
<keyword evidence="1" id="KW-0812">Transmembrane</keyword>
<dbReference type="RefSeq" id="WP_263072773.1">
    <property type="nucleotide sequence ID" value="NZ_JAOUSF010000003.1"/>
</dbReference>
<keyword evidence="1" id="KW-0472">Membrane</keyword>
<proteinExistence type="predicted"/>
<keyword evidence="1" id="KW-1133">Transmembrane helix</keyword>
<dbReference type="EMBL" id="JAOUSF010000003">
    <property type="protein sequence ID" value="MCU9613534.1"/>
    <property type="molecule type" value="Genomic_DNA"/>
</dbReference>